<reference evidence="3 4" key="1">
    <citation type="submission" date="2021-08" db="EMBL/GenBank/DDBJ databases">
        <title>The genome sequence of Chitinophaga sp. B61.</title>
        <authorList>
            <person name="Zhang X."/>
        </authorList>
    </citation>
    <scope>NUCLEOTIDE SEQUENCE [LARGE SCALE GENOMIC DNA]</scope>
    <source>
        <strain evidence="3 4">B61</strain>
    </source>
</reference>
<protein>
    <submittedName>
        <fullName evidence="3">DinB family protein</fullName>
    </submittedName>
</protein>
<evidence type="ECO:0000313" key="4">
    <source>
        <dbReference type="Proteomes" id="UP000812961"/>
    </source>
</evidence>
<comment type="caution">
    <text evidence="3">The sequence shown here is derived from an EMBL/GenBank/DDBJ whole genome shotgun (WGS) entry which is preliminary data.</text>
</comment>
<sequence length="171" mass="19281">MEIIQSLINEMELEAQTTRKMLSIIPQDKFEWQPHPKSMSVIRLATHIAELPGWVGMVLNTPELDFTTSPYAPKVVTNIQELLAYFEENVTDGKAQLEKAALPQLDEEWVLRNGDEIYSKSTKAEFIRVTYSQIVHHRAQLGVFLRLLNIPIPGSYGPSADEELEMAAAAS</sequence>
<keyword evidence="4" id="KW-1185">Reference proteome</keyword>
<organism evidence="3 4">
    <name type="scientific">Chitinophaga rhizophila</name>
    <dbReference type="NCBI Taxonomy" id="2866212"/>
    <lineage>
        <taxon>Bacteria</taxon>
        <taxon>Pseudomonadati</taxon>
        <taxon>Bacteroidota</taxon>
        <taxon>Chitinophagia</taxon>
        <taxon>Chitinophagales</taxon>
        <taxon>Chitinophagaceae</taxon>
        <taxon>Chitinophaga</taxon>
    </lineage>
</organism>
<dbReference type="EMBL" id="JAICCF010000006">
    <property type="protein sequence ID" value="MBW8688020.1"/>
    <property type="molecule type" value="Genomic_DNA"/>
</dbReference>
<dbReference type="InterPro" id="IPR034660">
    <property type="entry name" value="DinB/YfiT-like"/>
</dbReference>
<evidence type="ECO:0000313" key="3">
    <source>
        <dbReference type="EMBL" id="MBW8688020.1"/>
    </source>
</evidence>
<dbReference type="SUPFAM" id="SSF109854">
    <property type="entry name" value="DinB/YfiT-like putative metalloenzymes"/>
    <property type="match status" value="1"/>
</dbReference>
<evidence type="ECO:0000256" key="2">
    <source>
        <dbReference type="ARBA" id="ARBA00022723"/>
    </source>
</evidence>
<name>A0ABS7GLB6_9BACT</name>
<dbReference type="RefSeq" id="WP_220253347.1">
    <property type="nucleotide sequence ID" value="NZ_JAICCF010000006.1"/>
</dbReference>
<keyword evidence="2" id="KW-0479">Metal-binding</keyword>
<dbReference type="Pfam" id="PF05163">
    <property type="entry name" value="DinB"/>
    <property type="match status" value="1"/>
</dbReference>
<comment type="similarity">
    <text evidence="1">Belongs to the DinB family.</text>
</comment>
<accession>A0ABS7GLB6</accession>
<dbReference type="InterPro" id="IPR007837">
    <property type="entry name" value="DinB"/>
</dbReference>
<dbReference type="Gene3D" id="1.20.120.450">
    <property type="entry name" value="dinb family like domain"/>
    <property type="match status" value="1"/>
</dbReference>
<gene>
    <name evidence="3" type="ORF">K1Y79_27035</name>
</gene>
<evidence type="ECO:0000256" key="1">
    <source>
        <dbReference type="ARBA" id="ARBA00008635"/>
    </source>
</evidence>
<dbReference type="Proteomes" id="UP000812961">
    <property type="component" value="Unassembled WGS sequence"/>
</dbReference>
<proteinExistence type="inferred from homology"/>